<evidence type="ECO:0000313" key="8">
    <source>
        <dbReference type="Proteomes" id="UP000807342"/>
    </source>
</evidence>
<gene>
    <name evidence="7" type="ORF">P691DRAFT_788815</name>
</gene>
<dbReference type="InterPro" id="IPR002893">
    <property type="entry name" value="Znf_MYND"/>
</dbReference>
<comment type="caution">
    <text evidence="7">The sequence shown here is derived from an EMBL/GenBank/DDBJ whole genome shotgun (WGS) entry which is preliminary data.</text>
</comment>
<dbReference type="AlphaFoldDB" id="A0A9P5XHS3"/>
<evidence type="ECO:0000256" key="2">
    <source>
        <dbReference type="ARBA" id="ARBA00022771"/>
    </source>
</evidence>
<dbReference type="Proteomes" id="UP000807342">
    <property type="component" value="Unassembled WGS sequence"/>
</dbReference>
<dbReference type="Gene3D" id="6.10.140.2220">
    <property type="match status" value="1"/>
</dbReference>
<name>A0A9P5XHS3_9AGAR</name>
<dbReference type="GO" id="GO:0008270">
    <property type="term" value="F:zinc ion binding"/>
    <property type="evidence" value="ECO:0007669"/>
    <property type="project" value="UniProtKB-KW"/>
</dbReference>
<evidence type="ECO:0000313" key="7">
    <source>
        <dbReference type="EMBL" id="KAF9450629.1"/>
    </source>
</evidence>
<feature type="non-terminal residue" evidence="7">
    <location>
        <position position="1"/>
    </location>
</feature>
<evidence type="ECO:0000256" key="1">
    <source>
        <dbReference type="ARBA" id="ARBA00022723"/>
    </source>
</evidence>
<evidence type="ECO:0000256" key="3">
    <source>
        <dbReference type="ARBA" id="ARBA00022833"/>
    </source>
</evidence>
<dbReference type="EMBL" id="MU151100">
    <property type="protein sequence ID" value="KAF9450629.1"/>
    <property type="molecule type" value="Genomic_DNA"/>
</dbReference>
<dbReference type="Pfam" id="PF01753">
    <property type="entry name" value="zf-MYND"/>
    <property type="match status" value="1"/>
</dbReference>
<protein>
    <recommendedName>
        <fullName evidence="6">MYND-type domain-containing protein</fullName>
    </recommendedName>
</protein>
<feature type="domain" description="MYND-type" evidence="6">
    <location>
        <begin position="363"/>
        <end position="402"/>
    </location>
</feature>
<dbReference type="SUPFAM" id="SSF144232">
    <property type="entry name" value="HIT/MYND zinc finger-like"/>
    <property type="match status" value="1"/>
</dbReference>
<keyword evidence="3" id="KW-0862">Zinc</keyword>
<proteinExistence type="predicted"/>
<evidence type="ECO:0000259" key="6">
    <source>
        <dbReference type="PROSITE" id="PS50865"/>
    </source>
</evidence>
<accession>A0A9P5XHS3</accession>
<dbReference type="OrthoDB" id="432970at2759"/>
<keyword evidence="8" id="KW-1185">Reference proteome</keyword>
<sequence>RLNVTTVAAKDALLNKSPVEIKQTAPCCIEISIGKHQHSLFYPIPVDGTRSKTRIARKSSYVEVEVPSRSSPLAQPALQPFPMTLDVSNSSVRVTCWNAPYISLNAYPIVPSLGDLGWVNTHLGFSLSHDERRRQFAAPAETWGPTMNFKISISNILIQFANNQVGVYLLQDPTLERSKPHTVLFLSSIRLDLSSATIIGDAAVIIPTSSSMMNTLSRHLYSSKFATIKTHGEEVRLWKHALPAFAERCRQWQHLPTCEYHKCERVPLSTEYNDNPLCSCGKGKNLGPFLKNNHWKELAPHATRIAVSPVFPVTYLENVTEGSLETMLSNAPPGPNSGSCGLPEVPGVSSTQNRDNAAHQPRCSRCGSTGKPKLLQCSICQVVKYCSKDCQTADWKTHKHICKTLGERLT</sequence>
<evidence type="ECO:0000256" key="4">
    <source>
        <dbReference type="PROSITE-ProRule" id="PRU00134"/>
    </source>
</evidence>
<keyword evidence="2 4" id="KW-0863">Zinc-finger</keyword>
<feature type="region of interest" description="Disordered" evidence="5">
    <location>
        <begin position="331"/>
        <end position="362"/>
    </location>
</feature>
<reference evidence="7" key="1">
    <citation type="submission" date="2020-11" db="EMBL/GenBank/DDBJ databases">
        <authorList>
            <consortium name="DOE Joint Genome Institute"/>
            <person name="Ahrendt S."/>
            <person name="Riley R."/>
            <person name="Andreopoulos W."/>
            <person name="Labutti K."/>
            <person name="Pangilinan J."/>
            <person name="Ruiz-Duenas F.J."/>
            <person name="Barrasa J.M."/>
            <person name="Sanchez-Garcia M."/>
            <person name="Camarero S."/>
            <person name="Miyauchi S."/>
            <person name="Serrano A."/>
            <person name="Linde D."/>
            <person name="Babiker R."/>
            <person name="Drula E."/>
            <person name="Ayuso-Fernandez I."/>
            <person name="Pacheco R."/>
            <person name="Padilla G."/>
            <person name="Ferreira P."/>
            <person name="Barriuso J."/>
            <person name="Kellner H."/>
            <person name="Castanera R."/>
            <person name="Alfaro M."/>
            <person name="Ramirez L."/>
            <person name="Pisabarro A.G."/>
            <person name="Kuo A."/>
            <person name="Tritt A."/>
            <person name="Lipzen A."/>
            <person name="He G."/>
            <person name="Yan M."/>
            <person name="Ng V."/>
            <person name="Cullen D."/>
            <person name="Martin F."/>
            <person name="Rosso M.-N."/>
            <person name="Henrissat B."/>
            <person name="Hibbett D."/>
            <person name="Martinez A.T."/>
            <person name="Grigoriev I.V."/>
        </authorList>
    </citation>
    <scope>NUCLEOTIDE SEQUENCE</scope>
    <source>
        <strain evidence="7">MF-IS2</strain>
    </source>
</reference>
<evidence type="ECO:0000256" key="5">
    <source>
        <dbReference type="SAM" id="MobiDB-lite"/>
    </source>
</evidence>
<organism evidence="7 8">
    <name type="scientific">Macrolepiota fuliginosa MF-IS2</name>
    <dbReference type="NCBI Taxonomy" id="1400762"/>
    <lineage>
        <taxon>Eukaryota</taxon>
        <taxon>Fungi</taxon>
        <taxon>Dikarya</taxon>
        <taxon>Basidiomycota</taxon>
        <taxon>Agaricomycotina</taxon>
        <taxon>Agaricomycetes</taxon>
        <taxon>Agaricomycetidae</taxon>
        <taxon>Agaricales</taxon>
        <taxon>Agaricineae</taxon>
        <taxon>Agaricaceae</taxon>
        <taxon>Macrolepiota</taxon>
    </lineage>
</organism>
<dbReference type="PROSITE" id="PS50865">
    <property type="entry name" value="ZF_MYND_2"/>
    <property type="match status" value="1"/>
</dbReference>
<keyword evidence="1" id="KW-0479">Metal-binding</keyword>